<dbReference type="PANTHER" id="PTHR33273:SF4">
    <property type="entry name" value="ENDONUCLEASE_EXONUCLEASE_PHOSPHATASE DOMAIN-CONTAINING PROTEIN"/>
    <property type="match status" value="1"/>
</dbReference>
<keyword evidence="1" id="KW-0863">Zinc-finger</keyword>
<dbReference type="PANTHER" id="PTHR33273">
    <property type="entry name" value="DOMAIN-CONTAINING PROTEIN, PUTATIVE-RELATED"/>
    <property type="match status" value="1"/>
</dbReference>
<dbReference type="Gene3D" id="3.60.10.10">
    <property type="entry name" value="Endonuclease/exonuclease/phosphatase"/>
    <property type="match status" value="1"/>
</dbReference>
<evidence type="ECO:0000256" key="1">
    <source>
        <dbReference type="PROSITE-ProRule" id="PRU00047"/>
    </source>
</evidence>
<dbReference type="InterPro" id="IPR036691">
    <property type="entry name" value="Endo/exonu/phosph_ase_sf"/>
</dbReference>
<dbReference type="Pfam" id="PF14529">
    <property type="entry name" value="Exo_endo_phos_2"/>
    <property type="match status" value="1"/>
</dbReference>
<evidence type="ECO:0000259" key="4">
    <source>
        <dbReference type="PROSITE" id="PS50158"/>
    </source>
</evidence>
<proteinExistence type="predicted"/>
<keyword evidence="2" id="KW-0175">Coiled coil</keyword>
<feature type="domain" description="CCHC-type" evidence="4">
    <location>
        <begin position="370"/>
        <end position="384"/>
    </location>
</feature>
<evidence type="ECO:0000313" key="5">
    <source>
        <dbReference type="EMBL" id="TXC12389.1"/>
    </source>
</evidence>
<dbReference type="AlphaFoldDB" id="A0A5C6TP56"/>
<evidence type="ECO:0000313" key="6">
    <source>
        <dbReference type="Proteomes" id="UP000321331"/>
    </source>
</evidence>
<sequence>MATPWPQDEIWPTDYREHATNLSKYLQKALSAIDNGDGLPVASRGVRVALIGALTLIVKMQSTPDLGHVYEAVKIGQVETKAAAESLAHHVNSLKNELNETNTKAQQTMEVVQRHSEIAMDAKTAAKEATEIGKATMKMIRDMKLVSQQNHASITPTYANVMARGGLATSIHNPQNQKASPVQTLREIIINIRDPVTIANIRAMSPRSLKSHVDLAIAQSSNEHIEKIKVVSSNQLRSGDLSIKTATSSDMVALRQFAEDWEQRIGNGATVRIPTYGVLVHGVRTSSMDMDNFELIRDGLLQDNKPFIPTAEIKYIGWLTRSSSSKSASSVVVEFTRPEDANKVIDEGLIWQGEVFQCELYDRQCRVRQCFQCHKYGHIGTQCKATITCGYCAQEHPTRDCPTKSDRDAPRKCAACNGVHEAWNNQCPVRKQEVNKAKAASKLRPRYHLELESFVTRISTGTRTRERQNNTNTITRTGRPILESGRPQDASSTRSRSPTKRLQKRANPGSDQVASDNPDNEIVYNVRKSKDTVMATLLRDPDIGRYDILAIQEPWKNPFDTTTHHPAKDQFHLCYPDKDQTLPARVCFFINKRLDHSRWHFEEANRDLGSLNLRLGTEEEQRIMVHNVYNPTQTATERGSTLPLLGKALEQSSQHEQIIIGDFNLHHELWGGDRVQRADPNAAELITIIEDHCLTSNLVPGTITYEERDGRTTIDLCLTTAGLVGRLIHPGEIGKP</sequence>
<dbReference type="GO" id="GO:0003676">
    <property type="term" value="F:nucleic acid binding"/>
    <property type="evidence" value="ECO:0007669"/>
    <property type="project" value="InterPro"/>
</dbReference>
<gene>
    <name evidence="5" type="ORF">FocTR4_00017251</name>
</gene>
<dbReference type="SUPFAM" id="SSF56219">
    <property type="entry name" value="DNase I-like"/>
    <property type="match status" value="1"/>
</dbReference>
<dbReference type="GO" id="GO:0008270">
    <property type="term" value="F:zinc ion binding"/>
    <property type="evidence" value="ECO:0007669"/>
    <property type="project" value="UniProtKB-KW"/>
</dbReference>
<feature type="compositionally biased region" description="Low complexity" evidence="3">
    <location>
        <begin position="469"/>
        <end position="479"/>
    </location>
</feature>
<dbReference type="GO" id="GO:0003824">
    <property type="term" value="F:catalytic activity"/>
    <property type="evidence" value="ECO:0007669"/>
    <property type="project" value="InterPro"/>
</dbReference>
<feature type="region of interest" description="Disordered" evidence="3">
    <location>
        <begin position="460"/>
        <end position="521"/>
    </location>
</feature>
<feature type="coiled-coil region" evidence="2">
    <location>
        <begin position="84"/>
        <end position="115"/>
    </location>
</feature>
<protein>
    <recommendedName>
        <fullName evidence="4">CCHC-type domain-containing protein</fullName>
    </recommendedName>
</protein>
<evidence type="ECO:0000256" key="2">
    <source>
        <dbReference type="SAM" id="Coils"/>
    </source>
</evidence>
<evidence type="ECO:0000256" key="3">
    <source>
        <dbReference type="SAM" id="MobiDB-lite"/>
    </source>
</evidence>
<accession>A0A5C6TP56</accession>
<keyword evidence="1" id="KW-0479">Metal-binding</keyword>
<keyword evidence="1" id="KW-0862">Zinc</keyword>
<dbReference type="EMBL" id="VMNF01000002">
    <property type="protein sequence ID" value="TXC12389.1"/>
    <property type="molecule type" value="Genomic_DNA"/>
</dbReference>
<reference evidence="5 6" key="1">
    <citation type="submission" date="2019-07" db="EMBL/GenBank/DDBJ databases">
        <title>The First High-Quality Draft Genome Sequence of the Causal Agent of the Current Panama Disease Epidemic.</title>
        <authorList>
            <person name="Warmington R.J."/>
            <person name="Kay W."/>
            <person name="Jeffries A."/>
            <person name="Bebber D."/>
            <person name="Moore K."/>
            <person name="Studholme D.J."/>
        </authorList>
    </citation>
    <scope>NUCLEOTIDE SEQUENCE [LARGE SCALE GENOMIC DNA]</scope>
    <source>
        <strain evidence="5 6">TR4</strain>
    </source>
</reference>
<comment type="caution">
    <text evidence="5">The sequence shown here is derived from an EMBL/GenBank/DDBJ whole genome shotgun (WGS) entry which is preliminary data.</text>
</comment>
<organism evidence="5 6">
    <name type="scientific">Fusarium oxysporum f. sp. cubense</name>
    <dbReference type="NCBI Taxonomy" id="61366"/>
    <lineage>
        <taxon>Eukaryota</taxon>
        <taxon>Fungi</taxon>
        <taxon>Dikarya</taxon>
        <taxon>Ascomycota</taxon>
        <taxon>Pezizomycotina</taxon>
        <taxon>Sordariomycetes</taxon>
        <taxon>Hypocreomycetidae</taxon>
        <taxon>Hypocreales</taxon>
        <taxon>Nectriaceae</taxon>
        <taxon>Fusarium</taxon>
        <taxon>Fusarium oxysporum species complex</taxon>
    </lineage>
</organism>
<dbReference type="InterPro" id="IPR005135">
    <property type="entry name" value="Endo/exonuclease/phosphatase"/>
</dbReference>
<dbReference type="InterPro" id="IPR001878">
    <property type="entry name" value="Znf_CCHC"/>
</dbReference>
<dbReference type="Proteomes" id="UP000321331">
    <property type="component" value="Unassembled WGS sequence"/>
</dbReference>
<name>A0A5C6TP56_FUSOC</name>
<dbReference type="PROSITE" id="PS50158">
    <property type="entry name" value="ZF_CCHC"/>
    <property type="match status" value="1"/>
</dbReference>